<evidence type="ECO:0000256" key="3">
    <source>
        <dbReference type="ARBA" id="ARBA00022801"/>
    </source>
</evidence>
<dbReference type="FunFam" id="2.40.10.10:FF:000036">
    <property type="entry name" value="Trypsin beta"/>
    <property type="match status" value="1"/>
</dbReference>
<keyword evidence="5" id="KW-0843">Virulence</keyword>
<dbReference type="EMBL" id="JALLPB020000480">
    <property type="protein sequence ID" value="KAL3808686.1"/>
    <property type="molecule type" value="Genomic_DNA"/>
</dbReference>
<keyword evidence="10" id="KW-1185">Reference proteome</keyword>
<dbReference type="SMART" id="SM00020">
    <property type="entry name" value="Tryp_SPc"/>
    <property type="match status" value="1"/>
</dbReference>
<dbReference type="PROSITE" id="PS00134">
    <property type="entry name" value="TRYPSIN_HIS"/>
    <property type="match status" value="1"/>
</dbReference>
<dbReference type="PANTHER" id="PTHR24276">
    <property type="entry name" value="POLYSERASE-RELATED"/>
    <property type="match status" value="1"/>
</dbReference>
<reference evidence="9 10" key="1">
    <citation type="submission" date="2024-10" db="EMBL/GenBank/DDBJ databases">
        <title>Updated reference genomes for cyclostephanoid diatoms.</title>
        <authorList>
            <person name="Roberts W.R."/>
            <person name="Alverson A.J."/>
        </authorList>
    </citation>
    <scope>NUCLEOTIDE SEQUENCE [LARGE SCALE GENOMIC DNA]</scope>
    <source>
        <strain evidence="9 10">AJA228-03</strain>
    </source>
</reference>
<keyword evidence="2 7" id="KW-0645">Protease</keyword>
<dbReference type="InterPro" id="IPR001254">
    <property type="entry name" value="Trypsin_dom"/>
</dbReference>
<dbReference type="GO" id="GO:0008236">
    <property type="term" value="F:serine-type peptidase activity"/>
    <property type="evidence" value="ECO:0007669"/>
    <property type="project" value="UniProtKB-KW"/>
</dbReference>
<evidence type="ECO:0000259" key="8">
    <source>
        <dbReference type="PROSITE" id="PS50240"/>
    </source>
</evidence>
<dbReference type="InterPro" id="IPR009003">
    <property type="entry name" value="Peptidase_S1_PA"/>
</dbReference>
<dbReference type="SUPFAM" id="SSF50494">
    <property type="entry name" value="Trypsin-like serine proteases"/>
    <property type="match status" value="1"/>
</dbReference>
<comment type="caution">
    <text evidence="9">The sequence shown here is derived from an EMBL/GenBank/DDBJ whole genome shotgun (WGS) entry which is preliminary data.</text>
</comment>
<evidence type="ECO:0000256" key="1">
    <source>
        <dbReference type="ARBA" id="ARBA00007664"/>
    </source>
</evidence>
<dbReference type="PRINTS" id="PR00722">
    <property type="entry name" value="CHYMOTRYPSIN"/>
</dbReference>
<dbReference type="CDD" id="cd00190">
    <property type="entry name" value="Tryp_SPc"/>
    <property type="match status" value="1"/>
</dbReference>
<evidence type="ECO:0000256" key="2">
    <source>
        <dbReference type="ARBA" id="ARBA00022670"/>
    </source>
</evidence>
<dbReference type="Proteomes" id="UP001530377">
    <property type="component" value="Unassembled WGS sequence"/>
</dbReference>
<keyword evidence="6" id="KW-1015">Disulfide bond</keyword>
<dbReference type="AlphaFoldDB" id="A0ABD3RBC9"/>
<evidence type="ECO:0000256" key="4">
    <source>
        <dbReference type="ARBA" id="ARBA00022825"/>
    </source>
</evidence>
<protein>
    <recommendedName>
        <fullName evidence="8">Peptidase S1 domain-containing protein</fullName>
    </recommendedName>
</protein>
<keyword evidence="3 7" id="KW-0378">Hydrolase</keyword>
<evidence type="ECO:0000256" key="5">
    <source>
        <dbReference type="ARBA" id="ARBA00023026"/>
    </source>
</evidence>
<organism evidence="9 10">
    <name type="scientific">Cyclostephanos tholiformis</name>
    <dbReference type="NCBI Taxonomy" id="382380"/>
    <lineage>
        <taxon>Eukaryota</taxon>
        <taxon>Sar</taxon>
        <taxon>Stramenopiles</taxon>
        <taxon>Ochrophyta</taxon>
        <taxon>Bacillariophyta</taxon>
        <taxon>Coscinodiscophyceae</taxon>
        <taxon>Thalassiosirophycidae</taxon>
        <taxon>Stephanodiscales</taxon>
        <taxon>Stephanodiscaceae</taxon>
        <taxon>Cyclostephanos</taxon>
    </lineage>
</organism>
<dbReference type="GO" id="GO:0006508">
    <property type="term" value="P:proteolysis"/>
    <property type="evidence" value="ECO:0007669"/>
    <property type="project" value="UniProtKB-KW"/>
</dbReference>
<name>A0ABD3RBC9_9STRA</name>
<comment type="similarity">
    <text evidence="1">Belongs to the peptidase S1 family.</text>
</comment>
<dbReference type="InterPro" id="IPR043504">
    <property type="entry name" value="Peptidase_S1_PA_chymotrypsin"/>
</dbReference>
<feature type="domain" description="Peptidase S1" evidence="8">
    <location>
        <begin position="58"/>
        <end position="292"/>
    </location>
</feature>
<dbReference type="PROSITE" id="PS50240">
    <property type="entry name" value="TRYPSIN_DOM"/>
    <property type="match status" value="1"/>
</dbReference>
<proteinExistence type="inferred from homology"/>
<evidence type="ECO:0000313" key="10">
    <source>
        <dbReference type="Proteomes" id="UP001530377"/>
    </source>
</evidence>
<dbReference type="PANTHER" id="PTHR24276:SF91">
    <property type="entry name" value="AT26814P-RELATED"/>
    <property type="match status" value="1"/>
</dbReference>
<keyword evidence="4 7" id="KW-0720">Serine protease</keyword>
<evidence type="ECO:0000256" key="7">
    <source>
        <dbReference type="RuleBase" id="RU363034"/>
    </source>
</evidence>
<dbReference type="PROSITE" id="PS00135">
    <property type="entry name" value="TRYPSIN_SER"/>
    <property type="match status" value="1"/>
</dbReference>
<dbReference type="Gene3D" id="2.40.10.10">
    <property type="entry name" value="Trypsin-like serine proteases"/>
    <property type="match status" value="1"/>
</dbReference>
<gene>
    <name evidence="9" type="ORF">ACHAXA_009239</name>
</gene>
<dbReference type="InterPro" id="IPR001314">
    <property type="entry name" value="Peptidase_S1A"/>
</dbReference>
<evidence type="ECO:0000313" key="9">
    <source>
        <dbReference type="EMBL" id="KAL3808686.1"/>
    </source>
</evidence>
<dbReference type="Pfam" id="PF00089">
    <property type="entry name" value="Trypsin"/>
    <property type="match status" value="1"/>
</dbReference>
<evidence type="ECO:0000256" key="6">
    <source>
        <dbReference type="ARBA" id="ARBA00023157"/>
    </source>
</evidence>
<dbReference type="InterPro" id="IPR033116">
    <property type="entry name" value="TRYPSIN_SER"/>
</dbReference>
<sequence>MNLSFASIAFYSALDSVRGQETTSLRGHNVEMALAPTMGADEVKNRRMQEQDRADARIIGGSEAVEDRFSYAVSLQYLDKHNCGGSLIARDVVLTAAHCVGGITSAVLGRHNLADGDGEVFSIRRQLPHPEYHATIPENDFMLVFLEGTTTADNFIPVKLNSDPLVPSVGQDMTVMGWGDTDSSGVQDDFFVMSDVLLSIDVGFLSDEECGAIWGVEPSEISDSMMCAKRPNGRGTCQGDSGGPLVIKGDDGAPDLQLGVVSFGSGLGCATDVPDVYARISHAYEWIQSEICMGSVYASEAGFDCSSISTIDSVLDFISGLFDGK</sequence>
<accession>A0ABD3RBC9</accession>
<dbReference type="InterPro" id="IPR050430">
    <property type="entry name" value="Peptidase_S1"/>
</dbReference>
<dbReference type="InterPro" id="IPR018114">
    <property type="entry name" value="TRYPSIN_HIS"/>
</dbReference>